<dbReference type="EMBL" id="JAIWYP010000007">
    <property type="protein sequence ID" value="KAH3801439.1"/>
    <property type="molecule type" value="Genomic_DNA"/>
</dbReference>
<protein>
    <submittedName>
        <fullName evidence="2">Uncharacterized protein</fullName>
    </submittedName>
</protein>
<organism evidence="2 3">
    <name type="scientific">Dreissena polymorpha</name>
    <name type="common">Zebra mussel</name>
    <name type="synonym">Mytilus polymorpha</name>
    <dbReference type="NCBI Taxonomy" id="45954"/>
    <lineage>
        <taxon>Eukaryota</taxon>
        <taxon>Metazoa</taxon>
        <taxon>Spiralia</taxon>
        <taxon>Lophotrochozoa</taxon>
        <taxon>Mollusca</taxon>
        <taxon>Bivalvia</taxon>
        <taxon>Autobranchia</taxon>
        <taxon>Heteroconchia</taxon>
        <taxon>Euheterodonta</taxon>
        <taxon>Imparidentia</taxon>
        <taxon>Neoheterodontei</taxon>
        <taxon>Myida</taxon>
        <taxon>Dreissenoidea</taxon>
        <taxon>Dreissenidae</taxon>
        <taxon>Dreissena</taxon>
    </lineage>
</organism>
<reference evidence="2" key="1">
    <citation type="journal article" date="2019" name="bioRxiv">
        <title>The Genome of the Zebra Mussel, Dreissena polymorpha: A Resource for Invasive Species Research.</title>
        <authorList>
            <person name="McCartney M.A."/>
            <person name="Auch B."/>
            <person name="Kono T."/>
            <person name="Mallez S."/>
            <person name="Zhang Y."/>
            <person name="Obille A."/>
            <person name="Becker A."/>
            <person name="Abrahante J.E."/>
            <person name="Garbe J."/>
            <person name="Badalamenti J.P."/>
            <person name="Herman A."/>
            <person name="Mangelson H."/>
            <person name="Liachko I."/>
            <person name="Sullivan S."/>
            <person name="Sone E.D."/>
            <person name="Koren S."/>
            <person name="Silverstein K.A.T."/>
            <person name="Beckman K.B."/>
            <person name="Gohl D.M."/>
        </authorList>
    </citation>
    <scope>NUCLEOTIDE SEQUENCE</scope>
    <source>
        <strain evidence="2">Duluth1</strain>
        <tissue evidence="2">Whole animal</tissue>
    </source>
</reference>
<dbReference type="AlphaFoldDB" id="A0A9D4J9Q1"/>
<feature type="compositionally biased region" description="Polar residues" evidence="1">
    <location>
        <begin position="1"/>
        <end position="16"/>
    </location>
</feature>
<accession>A0A9D4J9Q1</accession>
<reference evidence="2" key="2">
    <citation type="submission" date="2020-11" db="EMBL/GenBank/DDBJ databases">
        <authorList>
            <person name="McCartney M.A."/>
            <person name="Auch B."/>
            <person name="Kono T."/>
            <person name="Mallez S."/>
            <person name="Becker A."/>
            <person name="Gohl D.M."/>
            <person name="Silverstein K.A.T."/>
            <person name="Koren S."/>
            <person name="Bechman K.B."/>
            <person name="Herman A."/>
            <person name="Abrahante J.E."/>
            <person name="Garbe J."/>
        </authorList>
    </citation>
    <scope>NUCLEOTIDE SEQUENCE</scope>
    <source>
        <strain evidence="2">Duluth1</strain>
        <tissue evidence="2">Whole animal</tissue>
    </source>
</reference>
<dbReference type="Proteomes" id="UP000828390">
    <property type="component" value="Unassembled WGS sequence"/>
</dbReference>
<feature type="region of interest" description="Disordered" evidence="1">
    <location>
        <begin position="1"/>
        <end position="26"/>
    </location>
</feature>
<evidence type="ECO:0000313" key="2">
    <source>
        <dbReference type="EMBL" id="KAH3801439.1"/>
    </source>
</evidence>
<proteinExistence type="predicted"/>
<sequence>MHNQPATLAPINQPSIDNHPANLAPVNQLSIPNQSATLVPINQPVIPNQPATQTLINQPVIPNFAVALPLATTQNPATPSNRDVITKIPKNLQFDGHSNWPVFRGKFERYAKLHKWSDDESADGLAWCLMGKAEYFYAVLTEGNGPL</sequence>
<evidence type="ECO:0000313" key="3">
    <source>
        <dbReference type="Proteomes" id="UP000828390"/>
    </source>
</evidence>
<gene>
    <name evidence="2" type="ORF">DPMN_155089</name>
</gene>
<keyword evidence="3" id="KW-1185">Reference proteome</keyword>
<comment type="caution">
    <text evidence="2">The sequence shown here is derived from an EMBL/GenBank/DDBJ whole genome shotgun (WGS) entry which is preliminary data.</text>
</comment>
<evidence type="ECO:0000256" key="1">
    <source>
        <dbReference type="SAM" id="MobiDB-lite"/>
    </source>
</evidence>
<name>A0A9D4J9Q1_DREPO</name>